<evidence type="ECO:0000313" key="6">
    <source>
        <dbReference type="WBParaSite" id="snap_masked-unitig_7020-processed-gene-0.1-mRNA-1"/>
    </source>
</evidence>
<dbReference type="FunFam" id="1.10.238.10:FF:000001">
    <property type="entry name" value="Calmodulin 1"/>
    <property type="match status" value="1"/>
</dbReference>
<evidence type="ECO:0000259" key="4">
    <source>
        <dbReference type="PROSITE" id="PS50222"/>
    </source>
</evidence>
<dbReference type="GO" id="GO:0005509">
    <property type="term" value="F:calcium ion binding"/>
    <property type="evidence" value="ECO:0007669"/>
    <property type="project" value="InterPro"/>
</dbReference>
<feature type="domain" description="EF-hand" evidence="4">
    <location>
        <begin position="81"/>
        <end position="116"/>
    </location>
</feature>
<dbReference type="AlphaFoldDB" id="A0A1I8JQW5"/>
<protein>
    <submittedName>
        <fullName evidence="6">Calmodulin</fullName>
    </submittedName>
</protein>
<feature type="domain" description="EF-hand" evidence="4">
    <location>
        <begin position="8"/>
        <end position="43"/>
    </location>
</feature>
<dbReference type="Proteomes" id="UP000095280">
    <property type="component" value="Unplaced"/>
</dbReference>
<dbReference type="CDD" id="cd15898">
    <property type="entry name" value="EFh_PI-PLC"/>
    <property type="match status" value="1"/>
</dbReference>
<keyword evidence="1" id="KW-0677">Repeat</keyword>
<dbReference type="WBParaSite" id="snap_masked-unitig_7020-processed-gene-0.1-mRNA-1">
    <property type="protein sequence ID" value="snap_masked-unitig_7020-processed-gene-0.1-mRNA-1"/>
    <property type="gene ID" value="snap_masked-unitig_7020-processed-gene-0.1"/>
</dbReference>
<evidence type="ECO:0000256" key="2">
    <source>
        <dbReference type="ARBA" id="ARBA00022837"/>
    </source>
</evidence>
<dbReference type="InterPro" id="IPR002048">
    <property type="entry name" value="EF_hand_dom"/>
</dbReference>
<dbReference type="Pfam" id="PF13499">
    <property type="entry name" value="EF-hand_7"/>
    <property type="match status" value="2"/>
</dbReference>
<feature type="region of interest" description="Disordered" evidence="3">
    <location>
        <begin position="147"/>
        <end position="173"/>
    </location>
</feature>
<feature type="domain" description="EF-hand" evidence="4">
    <location>
        <begin position="45"/>
        <end position="80"/>
    </location>
</feature>
<evidence type="ECO:0000256" key="3">
    <source>
        <dbReference type="SAM" id="MobiDB-lite"/>
    </source>
</evidence>
<dbReference type="PANTHER" id="PTHR23050">
    <property type="entry name" value="CALCIUM BINDING PROTEIN"/>
    <property type="match status" value="1"/>
</dbReference>
<keyword evidence="5" id="KW-1185">Reference proteome</keyword>
<dbReference type="SUPFAM" id="SSF47473">
    <property type="entry name" value="EF-hand"/>
    <property type="match status" value="1"/>
</dbReference>
<evidence type="ECO:0000256" key="1">
    <source>
        <dbReference type="ARBA" id="ARBA00022737"/>
    </source>
</evidence>
<dbReference type="PROSITE" id="PS00018">
    <property type="entry name" value="EF_HAND_1"/>
    <property type="match status" value="4"/>
</dbReference>
<name>A0A1I8JQW5_9PLAT</name>
<dbReference type="SMART" id="SM00054">
    <property type="entry name" value="EFh"/>
    <property type="match status" value="4"/>
</dbReference>
<evidence type="ECO:0000313" key="5">
    <source>
        <dbReference type="Proteomes" id="UP000095280"/>
    </source>
</evidence>
<feature type="domain" description="EF-hand" evidence="4">
    <location>
        <begin position="117"/>
        <end position="152"/>
    </location>
</feature>
<organism evidence="5 6">
    <name type="scientific">Macrostomum lignano</name>
    <dbReference type="NCBI Taxonomy" id="282301"/>
    <lineage>
        <taxon>Eukaryota</taxon>
        <taxon>Metazoa</taxon>
        <taxon>Spiralia</taxon>
        <taxon>Lophotrochozoa</taxon>
        <taxon>Platyhelminthes</taxon>
        <taxon>Rhabditophora</taxon>
        <taxon>Macrostomorpha</taxon>
        <taxon>Macrostomida</taxon>
        <taxon>Macrostomidae</taxon>
        <taxon>Macrostomum</taxon>
    </lineage>
</organism>
<dbReference type="InterPro" id="IPR011992">
    <property type="entry name" value="EF-hand-dom_pair"/>
</dbReference>
<dbReference type="CDD" id="cd00051">
    <property type="entry name" value="EFh"/>
    <property type="match status" value="1"/>
</dbReference>
<dbReference type="Gene3D" id="1.10.238.10">
    <property type="entry name" value="EF-hand"/>
    <property type="match status" value="3"/>
</dbReference>
<proteinExistence type="predicted"/>
<keyword evidence="2" id="KW-0106">Calcium</keyword>
<dbReference type="PROSITE" id="PS50222">
    <property type="entry name" value="EF_HAND_2"/>
    <property type="match status" value="4"/>
</dbReference>
<feature type="compositionally biased region" description="Acidic residues" evidence="3">
    <location>
        <begin position="156"/>
        <end position="166"/>
    </location>
</feature>
<sequence length="280" mass="30818">MAGKLSTDDLVHYKQVFDLIDTDQDGSISSKELGMLFNKLGIKEIGPESLEEMIEMVDRDRNGAIEFPEFLTMISRYRTQDEAKEIRDVFNAFDTNKDGQIDFEELKSMMKHIGENLTDEEVRQMIKAGDIDGDGLINFEEFTQLMGGKKQGHNEDEAEPPTDEPSELPAAAASAAAASGPRALFFLARLTMRSCAIGFGADDGSIAEASICWDAVPLPTDEFCCLCFCCTRRPIARLEFATFWYSSADLAAEEADVATAEADDALLEQLIAAPAVEELL</sequence>
<dbReference type="InterPro" id="IPR050145">
    <property type="entry name" value="Centrin_CML-like"/>
</dbReference>
<dbReference type="InterPro" id="IPR018247">
    <property type="entry name" value="EF_Hand_1_Ca_BS"/>
</dbReference>
<accession>A0A1I8JQW5</accession>
<reference evidence="6" key="1">
    <citation type="submission" date="2016-11" db="UniProtKB">
        <authorList>
            <consortium name="WormBaseParasite"/>
        </authorList>
    </citation>
    <scope>IDENTIFICATION</scope>
</reference>